<evidence type="ECO:0000256" key="5">
    <source>
        <dbReference type="SAM" id="MobiDB-lite"/>
    </source>
</evidence>
<keyword evidence="1" id="KW-0800">Toxin</keyword>
<evidence type="ECO:0000313" key="8">
    <source>
        <dbReference type="Proteomes" id="UP000562929"/>
    </source>
</evidence>
<dbReference type="Proteomes" id="UP000562929">
    <property type="component" value="Unassembled WGS sequence"/>
</dbReference>
<accession>A0A8H4VG99</accession>
<proteinExistence type="predicted"/>
<keyword evidence="4" id="KW-1015">Disulfide bond</keyword>
<keyword evidence="6" id="KW-0812">Transmembrane</keyword>
<evidence type="ECO:0000256" key="4">
    <source>
        <dbReference type="ARBA" id="ARBA00023157"/>
    </source>
</evidence>
<evidence type="ECO:0000256" key="6">
    <source>
        <dbReference type="SAM" id="Phobius"/>
    </source>
</evidence>
<feature type="region of interest" description="Disordered" evidence="5">
    <location>
        <begin position="515"/>
        <end position="595"/>
    </location>
</feature>
<dbReference type="AlphaFoldDB" id="A0A8H4VG99"/>
<protein>
    <submittedName>
        <fullName evidence="7">Protein-tyrosine phosphatase</fullName>
    </submittedName>
</protein>
<evidence type="ECO:0000256" key="3">
    <source>
        <dbReference type="ARBA" id="ARBA00023026"/>
    </source>
</evidence>
<name>A0A8H4VG99_9HYPO</name>
<organism evidence="7 8">
    <name type="scientific">Ophiocordyceps camponoti-floridani</name>
    <dbReference type="NCBI Taxonomy" id="2030778"/>
    <lineage>
        <taxon>Eukaryota</taxon>
        <taxon>Fungi</taxon>
        <taxon>Dikarya</taxon>
        <taxon>Ascomycota</taxon>
        <taxon>Pezizomycotina</taxon>
        <taxon>Sordariomycetes</taxon>
        <taxon>Hypocreomycetidae</taxon>
        <taxon>Hypocreales</taxon>
        <taxon>Ophiocordycipitaceae</taxon>
        <taxon>Ophiocordyceps</taxon>
    </lineage>
</organism>
<feature type="compositionally biased region" description="Polar residues" evidence="5">
    <location>
        <begin position="579"/>
        <end position="595"/>
    </location>
</feature>
<keyword evidence="2" id="KW-0732">Signal</keyword>
<dbReference type="OrthoDB" id="4924915at2759"/>
<dbReference type="EMBL" id="JAACLJ010000001">
    <property type="protein sequence ID" value="KAF4594839.1"/>
    <property type="molecule type" value="Genomic_DNA"/>
</dbReference>
<dbReference type="Pfam" id="PF01375">
    <property type="entry name" value="Enterotoxin_a"/>
    <property type="match status" value="1"/>
</dbReference>
<keyword evidence="3" id="KW-0843">Virulence</keyword>
<dbReference type="SUPFAM" id="SSF56399">
    <property type="entry name" value="ADP-ribosylation"/>
    <property type="match status" value="1"/>
</dbReference>
<feature type="region of interest" description="Disordered" evidence="5">
    <location>
        <begin position="624"/>
        <end position="697"/>
    </location>
</feature>
<keyword evidence="6" id="KW-1133">Transmembrane helix</keyword>
<gene>
    <name evidence="7" type="ORF">GQ602_000452</name>
</gene>
<evidence type="ECO:0000256" key="1">
    <source>
        <dbReference type="ARBA" id="ARBA00022656"/>
    </source>
</evidence>
<dbReference type="Gene3D" id="3.90.210.10">
    <property type="entry name" value="Heat-Labile Enterotoxin, subunit A"/>
    <property type="match status" value="1"/>
</dbReference>
<evidence type="ECO:0000313" key="7">
    <source>
        <dbReference type="EMBL" id="KAF4594839.1"/>
    </source>
</evidence>
<feature type="compositionally biased region" description="Polar residues" evidence="5">
    <location>
        <begin position="517"/>
        <end position="534"/>
    </location>
</feature>
<keyword evidence="6" id="KW-0472">Membrane</keyword>
<comment type="caution">
    <text evidence="7">The sequence shown here is derived from an EMBL/GenBank/DDBJ whole genome shotgun (WGS) entry which is preliminary data.</text>
</comment>
<evidence type="ECO:0000256" key="2">
    <source>
        <dbReference type="ARBA" id="ARBA00022729"/>
    </source>
</evidence>
<feature type="transmembrane region" description="Helical" evidence="6">
    <location>
        <begin position="126"/>
        <end position="148"/>
    </location>
</feature>
<keyword evidence="8" id="KW-1185">Reference proteome</keyword>
<sequence>MAAPSAMFSSLNGVQTSYSVACQRDCVFKGTMKWTSCGPADVSCQCQPENHELIKNNSWTCSERCGLPVLVQDFFEEIEKGCSLVLKGETQSITAYGWASTRTETGAETEPSTYIHIHESPASTTAGIVGIVLFVLASLIIGATLVVFRHRIANLGFFHRWRRNGGKPVSAAAATAAAVVVKRRTSISMSTSVVELSPDRDSPVRELDVVYPGALRVNPDAIAELPGSSTFAQELQSRISFSFEMPSPIGFPPDNKFPFDDEPETGDASPTEESCPPYTESAVEEYLVGLGLAQAENDESVRKKTVPGHRFPRIEFVYRWDIRSPRQVRAEGGFFPPYYDYDDSSRAFYLNHHMLGEFQPDGHRREWNWRTAYVTTTTDWRTVSHAGGWLYQIHATPNMLMPILGSGSFPNAFALGGIHWSQITHYTYMQTASPTGMIPNGDYQGRHYTRYHATPLNLTITPMLSDQNLWDCQFAWAWAYNFMSRPAIANAIDWQGCFPLPTEVYPYDDSIPGPTSVPMQISSVRHSNQASQEPECQPGPSGLQCRARKMAAESGDSEPGHCDAQGGCPSGATRESKTCIPTSSEKSRQQYTCGNPEQVKKDENWLDGYLKSYMDVLSTSQRSMNPIQEEQPTPTPTPTPTTTETSTEEMDHDQQESSEGPSSSKKKKPDQSSKSEETAAPTAGDYQPTSQEEEQRRLVATDEELEQREWRVTIAALVAACHLSASRPSSPRKRSQPEDFVSLAKCNDAIDKIVMIDSCKQIRNLEIGFRLSNDYWSGTWSEISAVVGGPRISTRVPIASEPYLDFNTWVPVNFSLRHGLGFYEREDIRSISLATRPIKGRSIGNQWKLQDVELRARCAYSNNLIRMTKYKGTNQWYGKSSSRDLEAWQLDHTFEVVPSDWTMHPPCTYFQRLVVEFKLSNDYFAGTSDSIAISIGPMRHPQLLARDPGRNFTTAVELDLGDLYASEAVEVDSLSSITLLDLSGKGWFAGGAWKFQGLRLSGMCVGSERWIHINKFQKVQEWLAPKSPQTGVEAVWKRSISEEMWEY</sequence>
<reference evidence="7 8" key="1">
    <citation type="journal article" date="2020" name="G3 (Bethesda)">
        <title>Genetic Underpinnings of Host Manipulation by Ophiocordyceps as Revealed by Comparative Transcriptomics.</title>
        <authorList>
            <person name="Will I."/>
            <person name="Das B."/>
            <person name="Trinh T."/>
            <person name="Brachmann A."/>
            <person name="Ohm R.A."/>
            <person name="de Bekker C."/>
        </authorList>
    </citation>
    <scope>NUCLEOTIDE SEQUENCE [LARGE SCALE GENOMIC DNA]</scope>
    <source>
        <strain evidence="7 8">EC05</strain>
    </source>
</reference>
<feature type="region of interest" description="Disordered" evidence="5">
    <location>
        <begin position="252"/>
        <end position="278"/>
    </location>
</feature>
<dbReference type="InterPro" id="IPR001144">
    <property type="entry name" value="Enterotoxin_A"/>
</dbReference>
<dbReference type="GO" id="GO:0090729">
    <property type="term" value="F:toxin activity"/>
    <property type="evidence" value="ECO:0007669"/>
    <property type="project" value="UniProtKB-KW"/>
</dbReference>